<dbReference type="InterPro" id="IPR013094">
    <property type="entry name" value="AB_hydrolase_3"/>
</dbReference>
<dbReference type="PANTHER" id="PTHR23025">
    <property type="entry name" value="TRIACYLGLYCEROL LIPASE"/>
    <property type="match status" value="1"/>
</dbReference>
<feature type="domain" description="Alpha/beta hydrolase fold-3" evidence="2">
    <location>
        <begin position="646"/>
        <end position="707"/>
    </location>
</feature>
<protein>
    <submittedName>
        <fullName evidence="3">Similar to LIPE: Hormone-sensitive lipase (Sus scrofa)</fullName>
    </submittedName>
</protein>
<dbReference type="InterPro" id="IPR010468">
    <property type="entry name" value="HSL_N"/>
</dbReference>
<dbReference type="SUPFAM" id="SSF53474">
    <property type="entry name" value="alpha/beta-Hydrolases"/>
    <property type="match status" value="1"/>
</dbReference>
<accession>A0A8J2MU46</accession>
<dbReference type="Proteomes" id="UP000786811">
    <property type="component" value="Unassembled WGS sequence"/>
</dbReference>
<reference evidence="3" key="1">
    <citation type="submission" date="2021-04" db="EMBL/GenBank/DDBJ databases">
        <authorList>
            <person name="Chebbi M.A.C M."/>
        </authorList>
    </citation>
    <scope>NUCLEOTIDE SEQUENCE</scope>
</reference>
<dbReference type="Pfam" id="PF06350">
    <property type="entry name" value="HSL_N"/>
    <property type="match status" value="1"/>
</dbReference>
<dbReference type="OrthoDB" id="408631at2759"/>
<gene>
    <name evidence="3" type="ORF">HICCMSTLAB_LOCUS7896</name>
</gene>
<dbReference type="GO" id="GO:0008203">
    <property type="term" value="P:cholesterol metabolic process"/>
    <property type="evidence" value="ECO:0007669"/>
    <property type="project" value="InterPro"/>
</dbReference>
<evidence type="ECO:0000313" key="3">
    <source>
        <dbReference type="EMBL" id="CAG5095814.1"/>
    </source>
</evidence>
<dbReference type="AlphaFoldDB" id="A0A8J2MU46"/>
<proteinExistence type="predicted"/>
<dbReference type="Pfam" id="PF07859">
    <property type="entry name" value="Abhydrolase_3"/>
    <property type="match status" value="2"/>
</dbReference>
<organism evidence="3 4">
    <name type="scientific">Cotesia congregata</name>
    <name type="common">Parasitoid wasp</name>
    <name type="synonym">Apanteles congregatus</name>
    <dbReference type="NCBI Taxonomy" id="51543"/>
    <lineage>
        <taxon>Eukaryota</taxon>
        <taxon>Metazoa</taxon>
        <taxon>Ecdysozoa</taxon>
        <taxon>Arthropoda</taxon>
        <taxon>Hexapoda</taxon>
        <taxon>Insecta</taxon>
        <taxon>Pterygota</taxon>
        <taxon>Neoptera</taxon>
        <taxon>Endopterygota</taxon>
        <taxon>Hymenoptera</taxon>
        <taxon>Apocrita</taxon>
        <taxon>Ichneumonoidea</taxon>
        <taxon>Braconidae</taxon>
        <taxon>Microgastrinae</taxon>
        <taxon>Cotesia</taxon>
    </lineage>
</organism>
<dbReference type="GO" id="GO:0004771">
    <property type="term" value="F:sterol ester esterase activity"/>
    <property type="evidence" value="ECO:0007669"/>
    <property type="project" value="TreeGrafter"/>
</dbReference>
<dbReference type="PANTHER" id="PTHR23025:SF3">
    <property type="entry name" value="HORMONE-SENSITIVE LIPASE"/>
    <property type="match status" value="1"/>
</dbReference>
<dbReference type="GO" id="GO:0005829">
    <property type="term" value="C:cytosol"/>
    <property type="evidence" value="ECO:0007669"/>
    <property type="project" value="TreeGrafter"/>
</dbReference>
<evidence type="ECO:0000259" key="1">
    <source>
        <dbReference type="Pfam" id="PF06350"/>
    </source>
</evidence>
<evidence type="ECO:0000313" key="4">
    <source>
        <dbReference type="Proteomes" id="UP000786811"/>
    </source>
</evidence>
<dbReference type="Gene3D" id="3.40.50.1820">
    <property type="entry name" value="alpha/beta hydrolase"/>
    <property type="match status" value="2"/>
</dbReference>
<sequence length="733" mass="81775">MSPDDELTLPLEADDANQERDPPLWRVLHELASSNLDFFSKHLDENGLRIHAAHIVILDNYNEFRELYKEISDIAPQFDFDEITPGNGYRSFLKLVDQCLLHTGGVCRHIFSYKDSVLFRKSNYMREIEACSQLIVALKTFLHHLKTLYSWSELASDGKLSLFPSDEHSPQELLNQAGNIDQYCFYGRCLAFQFVDSIKYVLKTLLSSMATFSEIYYSNGSLLNRCTQSVKYFIDPEARARRVVNISQRAEVDFCKSFWMLNEADIVQFVPLMLMPSLPINQVISIPPEELTLPSIDGTDVKIPIPNSHIGKKPIHVRLLSAKRRIGMVGSARASGELFGSSDVLLFHCHGGGFVAQTSKSHEPYLRSWAIELDAPILSVDYSLAPEAPYPRAIEEVVYSYAWALKHASSLLGSTAKKIIVIGDSAGANLNLALTTKCIEMNIRKPDGIFMAYVPVLVEFVPSPSRMLGLTDPLLPFGFMMRCLKAYTLGDTRTCVKDKEADIESTPSDTDSFAEVSESDLIALALSPNGDEAGSKNKLASLPSDSTLNSVSLVDVDATQVPQANSTTESSQDYIQRFFDFYKNAAARLSPSSANSVANNYDNYSDSNTSVGFFGLSFNKSNQKLRELDDEDSKSPSEEFVFTVPRDPLLSPYRSSDDLLRKLPPTKILTSEFDPCLDDCVMFGRKLKQLDIDVSLDIVKGLPHGFLSLSVMSKEALEGSELCIKRIKQLMNM</sequence>
<evidence type="ECO:0000259" key="2">
    <source>
        <dbReference type="Pfam" id="PF07859"/>
    </source>
</evidence>
<dbReference type="EMBL" id="CAJNRD030001121">
    <property type="protein sequence ID" value="CAG5095814.1"/>
    <property type="molecule type" value="Genomic_DNA"/>
</dbReference>
<dbReference type="GO" id="GO:0004806">
    <property type="term" value="F:triacylglycerol lipase activity"/>
    <property type="evidence" value="ECO:0007669"/>
    <property type="project" value="TreeGrafter"/>
</dbReference>
<dbReference type="InterPro" id="IPR029058">
    <property type="entry name" value="AB_hydrolase_fold"/>
</dbReference>
<dbReference type="GO" id="GO:0019433">
    <property type="term" value="P:triglyceride catabolic process"/>
    <property type="evidence" value="ECO:0007669"/>
    <property type="project" value="TreeGrafter"/>
</dbReference>
<feature type="domain" description="Alpha/beta hydrolase fold-3" evidence="2">
    <location>
        <begin position="347"/>
        <end position="492"/>
    </location>
</feature>
<feature type="domain" description="Hormone-sensitive lipase N-terminal" evidence="1">
    <location>
        <begin position="25"/>
        <end position="329"/>
    </location>
</feature>
<comment type="caution">
    <text evidence="3">The sequence shown here is derived from an EMBL/GenBank/DDBJ whole genome shotgun (WGS) entry which is preliminary data.</text>
</comment>
<keyword evidence="4" id="KW-1185">Reference proteome</keyword>
<name>A0A8J2MU46_COTCN</name>